<dbReference type="PANTHER" id="PTHR43591">
    <property type="entry name" value="METHYLTRANSFERASE"/>
    <property type="match status" value="1"/>
</dbReference>
<dbReference type="InterPro" id="IPR041698">
    <property type="entry name" value="Methyltransf_25"/>
</dbReference>
<organism evidence="3 4">
    <name type="scientific">Mycolicibacterium fluoranthenivorans</name>
    <dbReference type="NCBI Taxonomy" id="258505"/>
    <lineage>
        <taxon>Bacteria</taxon>
        <taxon>Bacillati</taxon>
        <taxon>Actinomycetota</taxon>
        <taxon>Actinomycetes</taxon>
        <taxon>Mycobacteriales</taxon>
        <taxon>Mycobacteriaceae</taxon>
        <taxon>Mycolicibacterium</taxon>
    </lineage>
</organism>
<dbReference type="Gene3D" id="3.40.50.150">
    <property type="entry name" value="Vaccinia Virus protein VP39"/>
    <property type="match status" value="1"/>
</dbReference>
<evidence type="ECO:0000313" key="3">
    <source>
        <dbReference type="EMBL" id="SCX08169.1"/>
    </source>
</evidence>
<reference evidence="4" key="1">
    <citation type="submission" date="2016-10" db="EMBL/GenBank/DDBJ databases">
        <authorList>
            <person name="Varghese N."/>
            <person name="Submissions S."/>
        </authorList>
    </citation>
    <scope>NUCLEOTIDE SEQUENCE [LARGE SCALE GENOMIC DNA]</scope>
    <source>
        <strain evidence="4">UNC267MFSha1.1M11</strain>
    </source>
</reference>
<accession>A0A1G4VLN5</accession>
<dbReference type="GO" id="GO:0032259">
    <property type="term" value="P:methylation"/>
    <property type="evidence" value="ECO:0007669"/>
    <property type="project" value="UniProtKB-KW"/>
</dbReference>
<name>A0A1G4VLN5_9MYCO</name>
<dbReference type="PANTHER" id="PTHR43591:SF24">
    <property type="entry name" value="2-METHOXY-6-POLYPRENYL-1,4-BENZOQUINOL METHYLASE, MITOCHONDRIAL"/>
    <property type="match status" value="1"/>
</dbReference>
<evidence type="ECO:0000256" key="1">
    <source>
        <dbReference type="SAM" id="MobiDB-lite"/>
    </source>
</evidence>
<gene>
    <name evidence="3" type="ORF">SAMN02799620_01177</name>
</gene>
<keyword evidence="3" id="KW-0489">Methyltransferase</keyword>
<dbReference type="Pfam" id="PF13649">
    <property type="entry name" value="Methyltransf_25"/>
    <property type="match status" value="1"/>
</dbReference>
<evidence type="ECO:0000313" key="4">
    <source>
        <dbReference type="Proteomes" id="UP000199707"/>
    </source>
</evidence>
<feature type="compositionally biased region" description="Polar residues" evidence="1">
    <location>
        <begin position="1"/>
        <end position="12"/>
    </location>
</feature>
<dbReference type="CDD" id="cd02440">
    <property type="entry name" value="AdoMet_MTases"/>
    <property type="match status" value="1"/>
</dbReference>
<dbReference type="SUPFAM" id="SSF53335">
    <property type="entry name" value="S-adenosyl-L-methionine-dependent methyltransferases"/>
    <property type="match status" value="1"/>
</dbReference>
<dbReference type="AlphaFoldDB" id="A0A1G4VLN5"/>
<feature type="domain" description="Methyltransferase" evidence="2">
    <location>
        <begin position="82"/>
        <end position="173"/>
    </location>
</feature>
<dbReference type="EMBL" id="FMUB01000002">
    <property type="protein sequence ID" value="SCX08169.1"/>
    <property type="molecule type" value="Genomic_DNA"/>
</dbReference>
<keyword evidence="3" id="KW-0808">Transferase</keyword>
<dbReference type="Proteomes" id="UP000199707">
    <property type="component" value="Unassembled WGS sequence"/>
</dbReference>
<protein>
    <submittedName>
        <fullName evidence="3">Methyltransferase domain-containing protein</fullName>
    </submittedName>
</protein>
<feature type="region of interest" description="Disordered" evidence="1">
    <location>
        <begin position="1"/>
        <end position="23"/>
    </location>
</feature>
<sequence length="280" mass="29881">MTQQNTATSSIASMPRGGPDATRLDRLMQTDVLEYTDRQDVPDELKQRVIEGLDAMGERTGLHDHHARTALQVVADIANPRILEIGAGHGRLSARILELHATATVTASDLDPTSVANMAAGPLGSHPRARTQVVDATAIDAEDASYDLVVFALAFHHLPPATAYRAIAEATRVASRFLVIDLKRASPWGMLLTPIVMVPTSLAIMPRASILPTMHDGIISSLRAYSAPALVALGKAADPQMSIDFLRPPRSRFGPPSMTAVFSRAPRACTAAPAKEGTSE</sequence>
<dbReference type="RefSeq" id="WP_090354528.1">
    <property type="nucleotide sequence ID" value="NZ_FMUB01000002.1"/>
</dbReference>
<proteinExistence type="predicted"/>
<dbReference type="InterPro" id="IPR029063">
    <property type="entry name" value="SAM-dependent_MTases_sf"/>
</dbReference>
<dbReference type="GO" id="GO:0008168">
    <property type="term" value="F:methyltransferase activity"/>
    <property type="evidence" value="ECO:0007669"/>
    <property type="project" value="UniProtKB-KW"/>
</dbReference>
<evidence type="ECO:0000259" key="2">
    <source>
        <dbReference type="Pfam" id="PF13649"/>
    </source>
</evidence>
<dbReference type="STRING" id="1502745.SAMN02799620_01177"/>